<dbReference type="PANTHER" id="PTHR12286">
    <property type="entry name" value="SACCHAROPINE DEHYDROGENASE-LIKE OXIDOREDUCTASE"/>
    <property type="match status" value="1"/>
</dbReference>
<dbReference type="FunFam" id="3.40.50.720:FF:000413">
    <property type="entry name" value="Trans-acting enoyl reductase"/>
    <property type="match status" value="1"/>
</dbReference>
<protein>
    <submittedName>
        <fullName evidence="3">Short subunit dehydrogenase-like uncharacterized protein</fullName>
    </submittedName>
</protein>
<reference evidence="3 4" key="1">
    <citation type="submission" date="2019-03" db="EMBL/GenBank/DDBJ databases">
        <title>Genomic Encyclopedia of Type Strains, Phase IV (KMG-IV): sequencing the most valuable type-strain genomes for metagenomic binning, comparative biology and taxonomic classification.</title>
        <authorList>
            <person name="Goeker M."/>
        </authorList>
    </citation>
    <scope>NUCLEOTIDE SEQUENCE [LARGE SCALE GENOMIC DNA]</scope>
    <source>
        <strain evidence="3 4">DSM 25488</strain>
    </source>
</reference>
<accession>A0A4R6Y0U5</accession>
<dbReference type="GO" id="GO:0009247">
    <property type="term" value="P:glycolipid biosynthetic process"/>
    <property type="evidence" value="ECO:0007669"/>
    <property type="project" value="TreeGrafter"/>
</dbReference>
<dbReference type="AlphaFoldDB" id="A0A4R6Y0U5"/>
<evidence type="ECO:0000313" key="4">
    <source>
        <dbReference type="Proteomes" id="UP000295724"/>
    </source>
</evidence>
<dbReference type="GO" id="GO:0005886">
    <property type="term" value="C:plasma membrane"/>
    <property type="evidence" value="ECO:0007669"/>
    <property type="project" value="TreeGrafter"/>
</dbReference>
<evidence type="ECO:0000313" key="3">
    <source>
        <dbReference type="EMBL" id="TDR22548.1"/>
    </source>
</evidence>
<gene>
    <name evidence="3" type="ORF">C8D91_1039</name>
</gene>
<evidence type="ECO:0000259" key="2">
    <source>
        <dbReference type="Pfam" id="PF03435"/>
    </source>
</evidence>
<name>A0A4R6Y0U5_9GAMM</name>
<dbReference type="RefSeq" id="WP_099019183.1">
    <property type="nucleotide sequence ID" value="NZ_NIHB01000002.1"/>
</dbReference>
<dbReference type="InterPro" id="IPR005097">
    <property type="entry name" value="Sacchrp_dh_NADP-bd"/>
</dbReference>
<dbReference type="Proteomes" id="UP000295724">
    <property type="component" value="Unassembled WGS sequence"/>
</dbReference>
<organism evidence="3 4">
    <name type="scientific">Marinicella litoralis</name>
    <dbReference type="NCBI Taxonomy" id="644220"/>
    <lineage>
        <taxon>Bacteria</taxon>
        <taxon>Pseudomonadati</taxon>
        <taxon>Pseudomonadota</taxon>
        <taxon>Gammaproteobacteria</taxon>
        <taxon>Lysobacterales</taxon>
        <taxon>Marinicellaceae</taxon>
        <taxon>Marinicella</taxon>
    </lineage>
</organism>
<dbReference type="InterPro" id="IPR036291">
    <property type="entry name" value="NAD(P)-bd_dom_sf"/>
</dbReference>
<feature type="domain" description="Saccharopine dehydrogenase NADP binding" evidence="2">
    <location>
        <begin position="8"/>
        <end position="137"/>
    </location>
</feature>
<dbReference type="Gene3D" id="3.40.50.720">
    <property type="entry name" value="NAD(P)-binding Rossmann-like Domain"/>
    <property type="match status" value="1"/>
</dbReference>
<evidence type="ECO:0000256" key="1">
    <source>
        <dbReference type="ARBA" id="ARBA00010591"/>
    </source>
</evidence>
<dbReference type="InterPro" id="IPR051276">
    <property type="entry name" value="Saccharopine_DH-like_oxidrdct"/>
</dbReference>
<keyword evidence="4" id="KW-1185">Reference proteome</keyword>
<dbReference type="OrthoDB" id="4420885at2"/>
<dbReference type="PANTHER" id="PTHR12286:SF5">
    <property type="entry name" value="SACCHAROPINE DEHYDROGENASE-LIKE OXIDOREDUCTASE"/>
    <property type="match status" value="1"/>
</dbReference>
<dbReference type="EMBL" id="SNZB01000002">
    <property type="protein sequence ID" value="TDR22548.1"/>
    <property type="molecule type" value="Genomic_DNA"/>
</dbReference>
<proteinExistence type="inferred from homology"/>
<dbReference type="Pfam" id="PF03435">
    <property type="entry name" value="Sacchrp_dh_NADP"/>
    <property type="match status" value="1"/>
</dbReference>
<dbReference type="SUPFAM" id="SSF51735">
    <property type="entry name" value="NAD(P)-binding Rossmann-fold domains"/>
    <property type="match status" value="1"/>
</dbReference>
<comment type="caution">
    <text evidence="3">The sequence shown here is derived from an EMBL/GenBank/DDBJ whole genome shotgun (WGS) entry which is preliminary data.</text>
</comment>
<comment type="similarity">
    <text evidence="1">Belongs to the saccharopine dehydrogenase family. Enoyl reductase subfamily.</text>
</comment>
<sequence length="415" mass="45572">MQDKIHDVVIFGATSFVGQLICEYMVHQFSAKDLSWALAGRSESKLKALKSQLGAAANDLPLILADANDLKALKNMCQQAKVVVSTVGPYDLYGETLIQACAETGTDYCDLTGEAHWISKMLEKYESTAKQSGARIVHCTGFDSIPSDLGVHFLQGEAKSRFGSHCNQVKLRIKNMRGAASGGTIATALNIAKQIKMDPQVKKVMVNPYALCPKDHGFKTRQKEIKLEFDATFQKWTGPFFMSSINTRIVHRTNALSNQAYGQDFQYNEGMMTGKGIKGKLRARSIYWGLDAFFTGISIAPIRALLTRFVLPKPGEGPSKEDQAKGFYDFRFVGTTEQDEQIITKVYGDMDPGYGSTAKIISQAAVCMAFDVADDVPGGFWTPATLMGDVLIDRLNQYAGLTFSVSETSHTKTVD</sequence>